<reference evidence="2 4" key="2">
    <citation type="submission" date="2018-03" db="EMBL/GenBank/DDBJ databases">
        <title>Blue discolouration in mozzarella cheese caused by Pseudomonas fluorescens.</title>
        <authorList>
            <person name="Chiesa F."/>
            <person name="Dalmasso A."/>
            <person name="Lomonaco S."/>
        </authorList>
    </citation>
    <scope>NUCLEOTIDE SEQUENCE [LARGE SCALE GENOMIC DNA]</scope>
    <source>
        <strain evidence="2 4">11293</strain>
    </source>
</reference>
<dbReference type="EMBL" id="LCYA01000052">
    <property type="protein sequence ID" value="KWV88358.1"/>
    <property type="molecule type" value="Genomic_DNA"/>
</dbReference>
<dbReference type="EMBL" id="PVUH01000009">
    <property type="protein sequence ID" value="PRW92328.1"/>
    <property type="molecule type" value="Genomic_DNA"/>
</dbReference>
<evidence type="ECO:0000313" key="4">
    <source>
        <dbReference type="Proteomes" id="UP000239731"/>
    </source>
</evidence>
<dbReference type="PATRIC" id="fig|294.194.peg.1424"/>
<evidence type="ECO:0000313" key="3">
    <source>
        <dbReference type="Proteomes" id="UP000061348"/>
    </source>
</evidence>
<gene>
    <name evidence="2" type="ORF">C7A10_15900</name>
    <name evidence="1" type="ORF">PFLmoz3_01253</name>
</gene>
<dbReference type="Proteomes" id="UP000239731">
    <property type="component" value="Unassembled WGS sequence"/>
</dbReference>
<evidence type="ECO:0000313" key="1">
    <source>
        <dbReference type="EMBL" id="KWV88358.1"/>
    </source>
</evidence>
<evidence type="ECO:0000313" key="2">
    <source>
        <dbReference type="EMBL" id="PRW92328.1"/>
    </source>
</evidence>
<comment type="caution">
    <text evidence="1">The sequence shown here is derived from an EMBL/GenBank/DDBJ whole genome shotgun (WGS) entry which is preliminary data.</text>
</comment>
<name>A0A109LIM2_PSEFL</name>
<dbReference type="AlphaFoldDB" id="A0A109LIM2"/>
<accession>A0A109LIM2</accession>
<sequence length="68" mass="7138">MRPKPSRSAALTQLAGEVLSGRQSLEDRLTSNDPSVDDAALPRLIQMGTSAGGARAKAIIAINREGHI</sequence>
<proteinExistence type="predicted"/>
<dbReference type="Proteomes" id="UP000061348">
    <property type="component" value="Unassembled WGS sequence"/>
</dbReference>
<dbReference type="RefSeq" id="WP_052200007.1">
    <property type="nucleotide sequence ID" value="NZ_JRXU01000028.1"/>
</dbReference>
<organism evidence="1 3">
    <name type="scientific">Pseudomonas fluorescens</name>
    <dbReference type="NCBI Taxonomy" id="294"/>
    <lineage>
        <taxon>Bacteria</taxon>
        <taxon>Pseudomonadati</taxon>
        <taxon>Pseudomonadota</taxon>
        <taxon>Gammaproteobacteria</taxon>
        <taxon>Pseudomonadales</taxon>
        <taxon>Pseudomonadaceae</taxon>
        <taxon>Pseudomonas</taxon>
    </lineage>
</organism>
<reference evidence="1 3" key="1">
    <citation type="submission" date="2015-05" db="EMBL/GenBank/DDBJ databases">
        <title>A genomic and transcriptomic approach to investigate the blue pigment phenotype in Pseudomonas fluorescens.</title>
        <authorList>
            <person name="Andreani N.A."/>
            <person name="Cardazzo B."/>
        </authorList>
    </citation>
    <scope>NUCLEOTIDE SEQUENCE [LARGE SCALE GENOMIC DNA]</scope>
    <source>
        <strain evidence="1 3">Ps_22</strain>
    </source>
</reference>
<protein>
    <submittedName>
        <fullName evidence="1">Uncharacterized protein</fullName>
    </submittedName>
</protein>